<dbReference type="AlphaFoldDB" id="A0AA37F8L4"/>
<dbReference type="InterPro" id="IPR029058">
    <property type="entry name" value="AB_hydrolase_fold"/>
</dbReference>
<sequence length="276" mass="31580">MPFCRSSDGTRIHYVSIGEGEPLIMIQGFSWDLTAWHFQLELAYRYKLVLIDNRGVGRSDKPEAPYTMEAFADDVRSVLESEGIASASVLGFSMGGMIAQSLALRYPDLVDSLVLVSTMPRLETSQSIDARYIEGVMKMYDDYGTFLSTQVNIAFSEHWIESNRDVYENFGRLRYELRMPQHAYLNQLMSMQTDLSQKIGSISVPTTVFHGDSDRLVPQSSGRRLFEMIPGSRFLVFRGAGHAIHIERCYEFNRRVIEHMDMFRNGIFRREGPVMV</sequence>
<feature type="domain" description="AB hydrolase-1" evidence="1">
    <location>
        <begin position="22"/>
        <end position="247"/>
    </location>
</feature>
<dbReference type="Proteomes" id="UP000632195">
    <property type="component" value="Unassembled WGS sequence"/>
</dbReference>
<name>A0AA37F8L4_9ARCH</name>
<dbReference type="SUPFAM" id="SSF53474">
    <property type="entry name" value="alpha/beta-Hydrolases"/>
    <property type="match status" value="1"/>
</dbReference>
<dbReference type="InterPro" id="IPR000073">
    <property type="entry name" value="AB_hydrolase_1"/>
</dbReference>
<reference evidence="2" key="2">
    <citation type="submission" date="2022-09" db="EMBL/GenBank/DDBJ databases">
        <authorList>
            <person name="Sun Q."/>
            <person name="Ohkuma M."/>
        </authorList>
    </citation>
    <scope>NUCLEOTIDE SEQUENCE</scope>
    <source>
        <strain evidence="2">JCM 13583</strain>
    </source>
</reference>
<dbReference type="Gene3D" id="3.40.50.1820">
    <property type="entry name" value="alpha/beta hydrolase"/>
    <property type="match status" value="1"/>
</dbReference>
<dbReference type="GO" id="GO:0016787">
    <property type="term" value="F:hydrolase activity"/>
    <property type="evidence" value="ECO:0007669"/>
    <property type="project" value="UniProtKB-KW"/>
</dbReference>
<evidence type="ECO:0000313" key="2">
    <source>
        <dbReference type="EMBL" id="GGM66635.1"/>
    </source>
</evidence>
<dbReference type="RefSeq" id="WP_188679397.1">
    <property type="nucleotide sequence ID" value="NZ_BMNY01000001.1"/>
</dbReference>
<comment type="caution">
    <text evidence="2">The sequence shown here is derived from an EMBL/GenBank/DDBJ whole genome shotgun (WGS) entry which is preliminary data.</text>
</comment>
<dbReference type="InterPro" id="IPR050471">
    <property type="entry name" value="AB_hydrolase"/>
</dbReference>
<proteinExistence type="predicted"/>
<evidence type="ECO:0000259" key="1">
    <source>
        <dbReference type="Pfam" id="PF00561"/>
    </source>
</evidence>
<accession>A0AA37F8L4</accession>
<keyword evidence="3" id="KW-1185">Reference proteome</keyword>
<dbReference type="EMBL" id="BMNY01000001">
    <property type="protein sequence ID" value="GGM66635.1"/>
    <property type="molecule type" value="Genomic_DNA"/>
</dbReference>
<gene>
    <name evidence="2" type="ORF">GCM10007108_01010</name>
</gene>
<dbReference type="PANTHER" id="PTHR43433:SF5">
    <property type="entry name" value="AB HYDROLASE-1 DOMAIN-CONTAINING PROTEIN"/>
    <property type="match status" value="1"/>
</dbReference>
<dbReference type="PANTHER" id="PTHR43433">
    <property type="entry name" value="HYDROLASE, ALPHA/BETA FOLD FAMILY PROTEIN"/>
    <property type="match status" value="1"/>
</dbReference>
<organism evidence="2 3">
    <name type="scientific">Thermogymnomonas acidicola</name>
    <dbReference type="NCBI Taxonomy" id="399579"/>
    <lineage>
        <taxon>Archaea</taxon>
        <taxon>Methanobacteriati</taxon>
        <taxon>Thermoplasmatota</taxon>
        <taxon>Thermoplasmata</taxon>
        <taxon>Thermoplasmatales</taxon>
        <taxon>Thermogymnomonas</taxon>
    </lineage>
</organism>
<protein>
    <submittedName>
        <fullName evidence="2">Alpha/beta hydrolase fold protein</fullName>
    </submittedName>
</protein>
<reference evidence="2" key="1">
    <citation type="journal article" date="2014" name="Int. J. Syst. Evol. Microbiol.">
        <title>Complete genome sequence of Corynebacterium casei LMG S-19264T (=DSM 44701T), isolated from a smear-ripened cheese.</title>
        <authorList>
            <consortium name="US DOE Joint Genome Institute (JGI-PGF)"/>
            <person name="Walter F."/>
            <person name="Albersmeier A."/>
            <person name="Kalinowski J."/>
            <person name="Ruckert C."/>
        </authorList>
    </citation>
    <scope>NUCLEOTIDE SEQUENCE</scope>
    <source>
        <strain evidence="2">JCM 13583</strain>
    </source>
</reference>
<evidence type="ECO:0000313" key="3">
    <source>
        <dbReference type="Proteomes" id="UP000632195"/>
    </source>
</evidence>
<dbReference type="PRINTS" id="PR00111">
    <property type="entry name" value="ABHYDROLASE"/>
</dbReference>
<dbReference type="Pfam" id="PF00561">
    <property type="entry name" value="Abhydrolase_1"/>
    <property type="match status" value="1"/>
</dbReference>
<keyword evidence="2" id="KW-0378">Hydrolase</keyword>